<name>A0A3Q9FWM3_STRLT</name>
<dbReference type="GO" id="GO:0004144">
    <property type="term" value="F:diacylglycerol O-acyltransferase activity"/>
    <property type="evidence" value="ECO:0007669"/>
    <property type="project" value="InterPro"/>
</dbReference>
<dbReference type="InterPro" id="IPR004255">
    <property type="entry name" value="O-acyltransferase_WSD1_N"/>
</dbReference>
<dbReference type="Pfam" id="PF03007">
    <property type="entry name" value="WS_DGAT_cat"/>
    <property type="match status" value="1"/>
</dbReference>
<accession>A0A3Q9FWM3</accession>
<reference evidence="2 3" key="1">
    <citation type="submission" date="2018-12" db="EMBL/GenBank/DDBJ databases">
        <title>The whole draft genome of Streptomyce luteoverticillatus CGMCC 15060.</title>
        <authorList>
            <person name="Feng Z."/>
            <person name="Chen G."/>
            <person name="Zhang J."/>
            <person name="Zhu H."/>
            <person name="Yu X."/>
            <person name="Zhang W."/>
            <person name="Zhang X."/>
        </authorList>
    </citation>
    <scope>NUCLEOTIDE SEQUENCE [LARGE SCALE GENOMIC DNA]</scope>
    <source>
        <strain evidence="2 3">CGMCC 15060</strain>
    </source>
</reference>
<evidence type="ECO:0000313" key="2">
    <source>
        <dbReference type="EMBL" id="AZQ70259.1"/>
    </source>
</evidence>
<dbReference type="GO" id="GO:0045017">
    <property type="term" value="P:glycerolipid biosynthetic process"/>
    <property type="evidence" value="ECO:0007669"/>
    <property type="project" value="InterPro"/>
</dbReference>
<organism evidence="2 3">
    <name type="scientific">Streptomyces luteoverticillatus</name>
    <name type="common">Streptoverticillium luteoverticillatus</name>
    <dbReference type="NCBI Taxonomy" id="66425"/>
    <lineage>
        <taxon>Bacteria</taxon>
        <taxon>Bacillati</taxon>
        <taxon>Actinomycetota</taxon>
        <taxon>Actinomycetes</taxon>
        <taxon>Kitasatosporales</taxon>
        <taxon>Streptomycetaceae</taxon>
        <taxon>Streptomyces</taxon>
    </lineage>
</organism>
<evidence type="ECO:0000259" key="1">
    <source>
        <dbReference type="Pfam" id="PF03007"/>
    </source>
</evidence>
<proteinExistence type="predicted"/>
<sequence length="441" mass="48816">MEHGSMRTAQVIVKRPGMFTRTRRTAEGTVPFSVGDKSVHLRDSRDWNALVALRKRGGPPTAEDVRTQLADVTDRIPALGHRVGGRRWNRYFEPCDVDLRHHVEELRFPAGRTREQCMKEAVERPWPPGRPPWSVQIISGYRADEHLLAYRVSHVLQDGIAIATTGRALFCGERLPFVPAQPSKGKLPGRALRVGLRLTPRFFLPGARWLPADEPDASEEWQRHTAVLDRSDFDEIGRRTGAGTAQICLAVLSGALRAWTPGHWTGALDRRQRRGLPAYLAVNLRAPRETHCLGNRVGGLPLTLPCAEPSPVRRLRQVAEQADYRDVNDFRKLLATLYRAPNLLGWLLAHVVLVGERPRPIVTIIPAADPAEAGADELLAVPARLPKQTAGFLVTVGPTEITVHCVLRPFVGDAGRLPGLIAVSLAELRTALINRPEESAL</sequence>
<protein>
    <recommendedName>
        <fullName evidence="1">O-acyltransferase WSD1-like N-terminal domain-containing protein</fullName>
    </recommendedName>
</protein>
<dbReference type="EMBL" id="CP034587">
    <property type="protein sequence ID" value="AZQ70259.1"/>
    <property type="molecule type" value="Genomic_DNA"/>
</dbReference>
<evidence type="ECO:0000313" key="3">
    <source>
        <dbReference type="Proteomes" id="UP000267900"/>
    </source>
</evidence>
<gene>
    <name evidence="2" type="ORF">EKH77_02655</name>
</gene>
<dbReference type="SUPFAM" id="SSF52777">
    <property type="entry name" value="CoA-dependent acyltransferases"/>
    <property type="match status" value="1"/>
</dbReference>
<dbReference type="Proteomes" id="UP000267900">
    <property type="component" value="Chromosome"/>
</dbReference>
<feature type="domain" description="O-acyltransferase WSD1-like N-terminal" evidence="1">
    <location>
        <begin position="59"/>
        <end position="175"/>
    </location>
</feature>
<dbReference type="OrthoDB" id="4671961at2"/>
<keyword evidence="3" id="KW-1185">Reference proteome</keyword>
<dbReference type="AlphaFoldDB" id="A0A3Q9FWM3"/>